<sequence length="105" mass="12231">MKKDDDKIKALRWSYEIVASEKLGSIKDRSYEELKEKLAGYLNSLMLSDYNKLIAILYRIDISQEKAVAALAENAEKESAGETLARLIIERQLEKEKTRRKYRSF</sequence>
<protein>
    <submittedName>
        <fullName evidence="1">Uncharacterized protein</fullName>
    </submittedName>
</protein>
<keyword evidence="2" id="KW-1185">Reference proteome</keyword>
<reference evidence="1" key="1">
    <citation type="submission" date="2021-09" db="EMBL/GenBank/DDBJ databases">
        <title>Genome of Aequorivita sp. strain F64183.</title>
        <authorList>
            <person name="Wang Y."/>
        </authorList>
    </citation>
    <scope>NUCLEOTIDE SEQUENCE</scope>
    <source>
        <strain evidence="1">F64183</strain>
    </source>
</reference>
<dbReference type="Proteomes" id="UP001139462">
    <property type="component" value="Unassembled WGS sequence"/>
</dbReference>
<evidence type="ECO:0000313" key="2">
    <source>
        <dbReference type="Proteomes" id="UP001139462"/>
    </source>
</evidence>
<gene>
    <name evidence="1" type="ORF">K8344_03200</name>
</gene>
<dbReference type="EMBL" id="JAIRBB010000001">
    <property type="protein sequence ID" value="MCG2430115.1"/>
    <property type="molecule type" value="Genomic_DNA"/>
</dbReference>
<name>A0A9X1QYV5_9FLAO</name>
<accession>A0A9X1QYV5</accession>
<dbReference type="RefSeq" id="WP_139854370.1">
    <property type="nucleotide sequence ID" value="NZ_JAIRBB010000001.1"/>
</dbReference>
<dbReference type="AlphaFoldDB" id="A0A9X1QYV5"/>
<proteinExistence type="predicted"/>
<organism evidence="1 2">
    <name type="scientific">Aequorivita xiaoshiensis</name>
    <dbReference type="NCBI Taxonomy" id="2874476"/>
    <lineage>
        <taxon>Bacteria</taxon>
        <taxon>Pseudomonadati</taxon>
        <taxon>Bacteroidota</taxon>
        <taxon>Flavobacteriia</taxon>
        <taxon>Flavobacteriales</taxon>
        <taxon>Flavobacteriaceae</taxon>
        <taxon>Aequorivita</taxon>
    </lineage>
</organism>
<comment type="caution">
    <text evidence="1">The sequence shown here is derived from an EMBL/GenBank/DDBJ whole genome shotgun (WGS) entry which is preliminary data.</text>
</comment>
<evidence type="ECO:0000313" key="1">
    <source>
        <dbReference type="EMBL" id="MCG2430115.1"/>
    </source>
</evidence>